<dbReference type="InterPro" id="IPR052163">
    <property type="entry name" value="DGC-Regulatory_Protein"/>
</dbReference>
<dbReference type="Gene3D" id="3.30.450.20">
    <property type="entry name" value="PAS domain"/>
    <property type="match status" value="1"/>
</dbReference>
<keyword evidence="4" id="KW-1185">Reference proteome</keyword>
<organism evidence="3 4">
    <name type="scientific">Paracidovorax citrulli</name>
    <name type="common">Acidovorax citrulli</name>
    <dbReference type="NCBI Taxonomy" id="80869"/>
    <lineage>
        <taxon>Bacteria</taxon>
        <taxon>Pseudomonadati</taxon>
        <taxon>Pseudomonadota</taxon>
        <taxon>Betaproteobacteria</taxon>
        <taxon>Burkholderiales</taxon>
        <taxon>Comamonadaceae</taxon>
        <taxon>Paracidovorax</taxon>
    </lineage>
</organism>
<dbReference type="InterPro" id="IPR035965">
    <property type="entry name" value="PAS-like_dom_sf"/>
</dbReference>
<dbReference type="PANTHER" id="PTHR46663">
    <property type="entry name" value="DIGUANYLATE CYCLASE DGCT-RELATED"/>
    <property type="match status" value="1"/>
</dbReference>
<dbReference type="PANTHER" id="PTHR46663:SF3">
    <property type="entry name" value="SLL0267 PROTEIN"/>
    <property type="match status" value="1"/>
</dbReference>
<feature type="transmembrane region" description="Helical" evidence="1">
    <location>
        <begin position="36"/>
        <end position="60"/>
    </location>
</feature>
<sequence length="742" mass="77803">MSAPPAPPAVAGRGRMRAFATVHDGREAHWHMPGPLVLRMIAAAVAAVLLAGGLAAWMVARSAQHEALQRLMERQTDEVEAVALLLSGKIEQNQRVLATLAESIPAPLPEAPGALDALLGQGLPAARFFDALQIARQDGSLGLYWQNGRLHPGAQLDPAERDQLRRTLLEGKPLLSGVIGNGPADGRIMFSLPLRTAGDGGGVQGALGATLRLQSQGLLPPSMALPARAGSRLVVFARDGTILAHPDPARVLGQVRDEAGLAQVYERALQGGQAAVAGRGFSDVVAGQVVSVAGVPLPQWLVARVSDARASDLDLLAGGGQRGLGGAVAATACAALLAAIAIAVLAQPLARLCRRVARAHPTGIADDAPWPAGAGEVDALAQVCRALVDDCRIARHRAGVLQDQFQAVLDHAPAGIVITRAGQMVVVGLEACRLLGYEPHELQGQPARLLYASDAAYAELGRRVRAEFAAHGAFDGDVCFVRKDGGAVWARVLGRAVRDGAVAEGGGTVWMLEDLTAAREARRQQDWPAGHDSLTQLANRDAFQQRLHALLADHAKRSMVVRASVRNGALPSESLQESPGRAEAVAPPPAPESGVLLFLDLDHFTVVNAIAGHDAGDDVLRHVGRLIETQVRHVGWAARLGGDEFAVVLPGCALPRGLAIATQLCAAVHAWEPAYAGRTYTLGVSIGLVPLDGGAYDVPTVLHAADMACYEAKRAGRNRVEVRWLRPGRPHESTTADGDVQA</sequence>
<dbReference type="InterPro" id="IPR013767">
    <property type="entry name" value="PAS_fold"/>
</dbReference>
<evidence type="ECO:0000256" key="1">
    <source>
        <dbReference type="SAM" id="Phobius"/>
    </source>
</evidence>
<keyword evidence="3" id="KW-0808">Transferase</keyword>
<reference evidence="3 4" key="1">
    <citation type="submission" date="2023-06" db="EMBL/GenBank/DDBJ databases">
        <authorList>
            <person name="Ham H."/>
            <person name="Park D.S."/>
        </authorList>
    </citation>
    <scope>NUCLEOTIDE SEQUENCE [LARGE SCALE GENOMIC DNA]</scope>
    <source>
        <strain evidence="3 4">KACC 17005</strain>
    </source>
</reference>
<dbReference type="Proteomes" id="UP001242732">
    <property type="component" value="Chromosome"/>
</dbReference>
<accession>A0ABY9ALX8</accession>
<dbReference type="SMART" id="SM00091">
    <property type="entry name" value="PAS"/>
    <property type="match status" value="1"/>
</dbReference>
<evidence type="ECO:0000313" key="4">
    <source>
        <dbReference type="Proteomes" id="UP001242732"/>
    </source>
</evidence>
<proteinExistence type="predicted"/>
<dbReference type="GO" id="GO:0052621">
    <property type="term" value="F:diguanylate cyclase activity"/>
    <property type="evidence" value="ECO:0007669"/>
    <property type="project" value="UniProtKB-EC"/>
</dbReference>
<dbReference type="Gene3D" id="3.30.70.270">
    <property type="match status" value="1"/>
</dbReference>
<dbReference type="Pfam" id="PF00989">
    <property type="entry name" value="PAS"/>
    <property type="match status" value="1"/>
</dbReference>
<keyword evidence="3" id="KW-0548">Nucleotidyltransferase</keyword>
<dbReference type="InterPro" id="IPR000014">
    <property type="entry name" value="PAS"/>
</dbReference>
<keyword evidence="1" id="KW-1133">Transmembrane helix</keyword>
<dbReference type="RefSeq" id="WP_011794274.1">
    <property type="nucleotide sequence ID" value="NZ_CP023687.1"/>
</dbReference>
<dbReference type="SUPFAM" id="SSF55785">
    <property type="entry name" value="PYP-like sensor domain (PAS domain)"/>
    <property type="match status" value="1"/>
</dbReference>
<dbReference type="CDD" id="cd01949">
    <property type="entry name" value="GGDEF"/>
    <property type="match status" value="1"/>
</dbReference>
<dbReference type="Pfam" id="PF00990">
    <property type="entry name" value="GGDEF"/>
    <property type="match status" value="1"/>
</dbReference>
<evidence type="ECO:0000313" key="3">
    <source>
        <dbReference type="EMBL" id="WIY47944.1"/>
    </source>
</evidence>
<evidence type="ECO:0000259" key="2">
    <source>
        <dbReference type="PROSITE" id="PS50887"/>
    </source>
</evidence>
<keyword evidence="1" id="KW-0472">Membrane</keyword>
<dbReference type="NCBIfam" id="TIGR00254">
    <property type="entry name" value="GGDEF"/>
    <property type="match status" value="1"/>
</dbReference>
<dbReference type="EC" id="2.7.7.65" evidence="3"/>
<dbReference type="NCBIfam" id="TIGR00229">
    <property type="entry name" value="sensory_box"/>
    <property type="match status" value="1"/>
</dbReference>
<protein>
    <submittedName>
        <fullName evidence="3">Diguanylate cyclase</fullName>
        <ecNumber evidence="3">2.7.7.65</ecNumber>
    </submittedName>
</protein>
<dbReference type="EMBL" id="CP127363">
    <property type="protein sequence ID" value="WIY47944.1"/>
    <property type="molecule type" value="Genomic_DNA"/>
</dbReference>
<feature type="transmembrane region" description="Helical" evidence="1">
    <location>
        <begin position="324"/>
        <end position="346"/>
    </location>
</feature>
<dbReference type="InterPro" id="IPR029787">
    <property type="entry name" value="Nucleotide_cyclase"/>
</dbReference>
<dbReference type="SUPFAM" id="SSF55073">
    <property type="entry name" value="Nucleotide cyclase"/>
    <property type="match status" value="1"/>
</dbReference>
<gene>
    <name evidence="3" type="ORF">QRO08_19250</name>
</gene>
<dbReference type="CDD" id="cd00130">
    <property type="entry name" value="PAS"/>
    <property type="match status" value="1"/>
</dbReference>
<dbReference type="InterPro" id="IPR043128">
    <property type="entry name" value="Rev_trsase/Diguanyl_cyclase"/>
</dbReference>
<keyword evidence="1" id="KW-0812">Transmembrane</keyword>
<dbReference type="PROSITE" id="PS50887">
    <property type="entry name" value="GGDEF"/>
    <property type="match status" value="1"/>
</dbReference>
<feature type="domain" description="GGDEF" evidence="2">
    <location>
        <begin position="592"/>
        <end position="725"/>
    </location>
</feature>
<dbReference type="InterPro" id="IPR000160">
    <property type="entry name" value="GGDEF_dom"/>
</dbReference>
<dbReference type="SMART" id="SM00267">
    <property type="entry name" value="GGDEF"/>
    <property type="match status" value="1"/>
</dbReference>
<name>A0ABY9ALX8_PARCI</name>